<keyword evidence="1 2" id="KW-0732">Signal</keyword>
<feature type="chain" id="PRO_5037584626" evidence="2">
    <location>
        <begin position="22"/>
        <end position="215"/>
    </location>
</feature>
<dbReference type="RefSeq" id="WP_211938216.1">
    <property type="nucleotide sequence ID" value="NZ_CP073078.1"/>
</dbReference>
<dbReference type="InterPro" id="IPR011250">
    <property type="entry name" value="OMP/PagP_B-barrel"/>
</dbReference>
<dbReference type="Proteomes" id="UP000676409">
    <property type="component" value="Chromosome"/>
</dbReference>
<protein>
    <submittedName>
        <fullName evidence="4">Porin family protein</fullName>
    </submittedName>
</protein>
<organism evidence="4 5">
    <name type="scientific">Phenylobacterium montanum</name>
    <dbReference type="NCBI Taxonomy" id="2823693"/>
    <lineage>
        <taxon>Bacteria</taxon>
        <taxon>Pseudomonadati</taxon>
        <taxon>Pseudomonadota</taxon>
        <taxon>Alphaproteobacteria</taxon>
        <taxon>Caulobacterales</taxon>
        <taxon>Caulobacteraceae</taxon>
        <taxon>Phenylobacterium</taxon>
    </lineage>
</organism>
<evidence type="ECO:0000256" key="1">
    <source>
        <dbReference type="ARBA" id="ARBA00022729"/>
    </source>
</evidence>
<dbReference type="Gene3D" id="2.40.160.20">
    <property type="match status" value="1"/>
</dbReference>
<dbReference type="SUPFAM" id="SSF56925">
    <property type="entry name" value="OMPA-like"/>
    <property type="match status" value="1"/>
</dbReference>
<dbReference type="InterPro" id="IPR027385">
    <property type="entry name" value="Beta-barrel_OMP"/>
</dbReference>
<evidence type="ECO:0000259" key="3">
    <source>
        <dbReference type="Pfam" id="PF13505"/>
    </source>
</evidence>
<feature type="signal peptide" evidence="2">
    <location>
        <begin position="1"/>
        <end position="21"/>
    </location>
</feature>
<dbReference type="Pfam" id="PF13505">
    <property type="entry name" value="OMP_b-brl"/>
    <property type="match status" value="1"/>
</dbReference>
<gene>
    <name evidence="4" type="ORF">KCG34_24585</name>
</gene>
<dbReference type="KEGG" id="caul:KCG34_24585"/>
<evidence type="ECO:0000313" key="5">
    <source>
        <dbReference type="Proteomes" id="UP000676409"/>
    </source>
</evidence>
<evidence type="ECO:0000313" key="4">
    <source>
        <dbReference type="EMBL" id="QUD88165.1"/>
    </source>
</evidence>
<sequence>MKYYKSIAVVLGLLAASSAGALQAQTVNQNPGAYVQASVGSGVAGNTHIDASASGIGSASGDLDPKAGVFASGAWGYAFKNGFALEAEGVYVRNDISTGSLNQALGTPAKASVETYGGLVDVMYAIGKLGPVVPYAGLGVGYGQARYSLLGGSSSSDGVMWQARAGVSYPVNPKTSLDFGYRYLGTPQFKITGSGLALKAQTDLHILSVGLRYRY</sequence>
<dbReference type="AlphaFoldDB" id="A0A975FZJ9"/>
<proteinExistence type="predicted"/>
<name>A0A975FZJ9_9CAUL</name>
<dbReference type="EMBL" id="CP073078">
    <property type="protein sequence ID" value="QUD88165.1"/>
    <property type="molecule type" value="Genomic_DNA"/>
</dbReference>
<feature type="domain" description="Outer membrane protein beta-barrel" evidence="3">
    <location>
        <begin position="13"/>
        <end position="214"/>
    </location>
</feature>
<keyword evidence="5" id="KW-1185">Reference proteome</keyword>
<reference evidence="4" key="1">
    <citation type="submission" date="2021-04" db="EMBL/GenBank/DDBJ databases">
        <title>The complete genome sequence of Caulobacter sp. S6.</title>
        <authorList>
            <person name="Tang Y."/>
            <person name="Ouyang W."/>
            <person name="Liu Q."/>
            <person name="Huang B."/>
            <person name="Guo Z."/>
            <person name="Lei P."/>
        </authorList>
    </citation>
    <scope>NUCLEOTIDE SEQUENCE</scope>
    <source>
        <strain evidence="4">S6</strain>
    </source>
</reference>
<accession>A0A975FZJ9</accession>
<evidence type="ECO:0000256" key="2">
    <source>
        <dbReference type="SAM" id="SignalP"/>
    </source>
</evidence>